<reference evidence="1" key="1">
    <citation type="journal article" date="2023" name="Plant J.">
        <title>Genome sequences and population genomics provide insights into the demographic history, inbreeding, and mutation load of two 'living fossil' tree species of Dipteronia.</title>
        <authorList>
            <person name="Feng Y."/>
            <person name="Comes H.P."/>
            <person name="Chen J."/>
            <person name="Zhu S."/>
            <person name="Lu R."/>
            <person name="Zhang X."/>
            <person name="Li P."/>
            <person name="Qiu J."/>
            <person name="Olsen K.M."/>
            <person name="Qiu Y."/>
        </authorList>
    </citation>
    <scope>NUCLEOTIDE SEQUENCE</scope>
    <source>
        <strain evidence="1">KIB01</strain>
    </source>
</reference>
<dbReference type="PANTHER" id="PTHR33116:SF78">
    <property type="entry name" value="OS12G0587133 PROTEIN"/>
    <property type="match status" value="1"/>
</dbReference>
<comment type="caution">
    <text evidence="1">The sequence shown here is derived from an EMBL/GenBank/DDBJ whole genome shotgun (WGS) entry which is preliminary data.</text>
</comment>
<evidence type="ECO:0000313" key="2">
    <source>
        <dbReference type="Proteomes" id="UP001280121"/>
    </source>
</evidence>
<gene>
    <name evidence="1" type="ORF">Ddye_016259</name>
</gene>
<name>A0AAD9U6F5_9ROSI</name>
<keyword evidence="2" id="KW-1185">Reference proteome</keyword>
<dbReference type="AlphaFoldDB" id="A0AAD9U6F5"/>
<evidence type="ECO:0000313" key="1">
    <source>
        <dbReference type="EMBL" id="KAK2648770.1"/>
    </source>
</evidence>
<accession>A0AAD9U6F5</accession>
<dbReference type="PANTHER" id="PTHR33116">
    <property type="entry name" value="REVERSE TRANSCRIPTASE ZINC-BINDING DOMAIN-CONTAINING PROTEIN-RELATED-RELATED"/>
    <property type="match status" value="1"/>
</dbReference>
<dbReference type="Proteomes" id="UP001280121">
    <property type="component" value="Unassembled WGS sequence"/>
</dbReference>
<dbReference type="EMBL" id="JANJYI010000005">
    <property type="protein sequence ID" value="KAK2648770.1"/>
    <property type="molecule type" value="Genomic_DNA"/>
</dbReference>
<organism evidence="1 2">
    <name type="scientific">Dipteronia dyeriana</name>
    <dbReference type="NCBI Taxonomy" id="168575"/>
    <lineage>
        <taxon>Eukaryota</taxon>
        <taxon>Viridiplantae</taxon>
        <taxon>Streptophyta</taxon>
        <taxon>Embryophyta</taxon>
        <taxon>Tracheophyta</taxon>
        <taxon>Spermatophyta</taxon>
        <taxon>Magnoliopsida</taxon>
        <taxon>eudicotyledons</taxon>
        <taxon>Gunneridae</taxon>
        <taxon>Pentapetalae</taxon>
        <taxon>rosids</taxon>
        <taxon>malvids</taxon>
        <taxon>Sapindales</taxon>
        <taxon>Sapindaceae</taxon>
        <taxon>Hippocastanoideae</taxon>
        <taxon>Acereae</taxon>
        <taxon>Dipteronia</taxon>
    </lineage>
</organism>
<sequence>MAFVQNRHLVDSFVIANEIIYWWKRDKEGVEVLNCLFLKASDSDLLKGVKFGLDRELVMQKIRNRLAPWKLRFFSKSGRLVLIKAVLWNIPTYFMSLVKMPTGVAQKIERLQMEFFWGDGIEKHKIHTVNWATVCMRKSNSGLRISPILDKNAGLLAKWVWRFGCEEHSLWKKVEVFVWNLSKGKTLVKDVLHKLRTVKTSNLNSIVWTIWESRNQSIFNNKEKTVECALDMIKFRVGWWFKYYGNGSQHSVTNIMLNLKDLCKDKDVIKRSIITNWSPPSVNGLKFNVDWIEDSNSAEIIGIHRVSEYAPLGLSSSGKKSALLVIRRQRCHE</sequence>
<proteinExistence type="predicted"/>
<protein>
    <submittedName>
        <fullName evidence="1">Uncharacterized protein</fullName>
    </submittedName>
</protein>